<reference evidence="6 7" key="1">
    <citation type="journal article" date="2015" name="Infect. Genet. Evol.">
        <title>Genomic sequences of six botulinum neurotoxin-producing strains representing three clostridial species illustrate the mobility and diversity of botulinum neurotoxin genes.</title>
        <authorList>
            <person name="Smith T.J."/>
            <person name="Hill K.K."/>
            <person name="Xie G."/>
            <person name="Foley B.T."/>
            <person name="Williamson C.H."/>
            <person name="Foster J.T."/>
            <person name="Johnson S.L."/>
            <person name="Chertkov O."/>
            <person name="Teshima H."/>
            <person name="Gibbons H.S."/>
            <person name="Johnsky L.A."/>
            <person name="Karavis M.A."/>
            <person name="Smith L.A."/>
        </authorList>
    </citation>
    <scope>NUCLEOTIDE SEQUENCE [LARGE SCALE GENOMIC DNA]</scope>
    <source>
        <strain evidence="6 7">CDC 2741</strain>
    </source>
</reference>
<accession>A0A0C1QUR4</accession>
<evidence type="ECO:0000256" key="4">
    <source>
        <dbReference type="ARBA" id="ARBA00023136"/>
    </source>
</evidence>
<organism evidence="6 7">
    <name type="scientific">Clostridium argentinense CDC 2741</name>
    <dbReference type="NCBI Taxonomy" id="1418104"/>
    <lineage>
        <taxon>Bacteria</taxon>
        <taxon>Bacillati</taxon>
        <taxon>Bacillota</taxon>
        <taxon>Clostridia</taxon>
        <taxon>Eubacteriales</taxon>
        <taxon>Clostridiaceae</taxon>
        <taxon>Clostridium</taxon>
    </lineage>
</organism>
<dbReference type="OrthoDB" id="1650809at2"/>
<keyword evidence="2 5" id="KW-0812">Transmembrane</keyword>
<evidence type="ECO:0000256" key="2">
    <source>
        <dbReference type="ARBA" id="ARBA00022692"/>
    </source>
</evidence>
<feature type="transmembrane region" description="Helical" evidence="5">
    <location>
        <begin position="6"/>
        <end position="24"/>
    </location>
</feature>
<keyword evidence="3 5" id="KW-1133">Transmembrane helix</keyword>
<dbReference type="Proteomes" id="UP000031366">
    <property type="component" value="Unassembled WGS sequence"/>
</dbReference>
<evidence type="ECO:0000256" key="5">
    <source>
        <dbReference type="SAM" id="Phobius"/>
    </source>
</evidence>
<feature type="transmembrane region" description="Helical" evidence="5">
    <location>
        <begin position="31"/>
        <end position="51"/>
    </location>
</feature>
<dbReference type="AlphaFoldDB" id="A0A0C1QUR4"/>
<evidence type="ECO:0000313" key="7">
    <source>
        <dbReference type="Proteomes" id="UP000031366"/>
    </source>
</evidence>
<feature type="transmembrane region" description="Helical" evidence="5">
    <location>
        <begin position="186"/>
        <end position="204"/>
    </location>
</feature>
<name>A0A0C1QUR4_9CLOT</name>
<proteinExistence type="predicted"/>
<feature type="transmembrane region" description="Helical" evidence="5">
    <location>
        <begin position="157"/>
        <end position="179"/>
    </location>
</feature>
<gene>
    <name evidence="6" type="primary">ytaF</name>
    <name evidence="6" type="ORF">U732_153</name>
</gene>
<evidence type="ECO:0000256" key="3">
    <source>
        <dbReference type="ARBA" id="ARBA00022989"/>
    </source>
</evidence>
<evidence type="ECO:0000313" key="6">
    <source>
        <dbReference type="EMBL" id="KIE44777.1"/>
    </source>
</evidence>
<keyword evidence="1" id="KW-1003">Cell membrane</keyword>
<dbReference type="RefSeq" id="WP_039635836.1">
    <property type="nucleotide sequence ID" value="NZ_AYSO01000020.1"/>
</dbReference>
<feature type="transmembrane region" description="Helical" evidence="5">
    <location>
        <begin position="63"/>
        <end position="81"/>
    </location>
</feature>
<dbReference type="EMBL" id="AYSO01000020">
    <property type="protein sequence ID" value="KIE44777.1"/>
    <property type="molecule type" value="Genomic_DNA"/>
</dbReference>
<protein>
    <submittedName>
        <fullName evidence="6">Putative sporulation protein YtaF</fullName>
    </submittedName>
</protein>
<feature type="transmembrane region" description="Helical" evidence="5">
    <location>
        <begin position="132"/>
        <end position="151"/>
    </location>
</feature>
<dbReference type="Pfam" id="PF02659">
    <property type="entry name" value="Mntp"/>
    <property type="match status" value="1"/>
</dbReference>
<dbReference type="NCBIfam" id="TIGR02840">
    <property type="entry name" value="spore_YtaF"/>
    <property type="match status" value="1"/>
</dbReference>
<dbReference type="PANTHER" id="PTHR35529">
    <property type="entry name" value="MANGANESE EFFLUX PUMP MNTP-RELATED"/>
    <property type="match status" value="1"/>
</dbReference>
<evidence type="ECO:0000256" key="1">
    <source>
        <dbReference type="ARBA" id="ARBA00022475"/>
    </source>
</evidence>
<dbReference type="STRING" id="29341.RSJ17_18250"/>
<comment type="caution">
    <text evidence="6">The sequence shown here is derived from an EMBL/GenBank/DDBJ whole genome shotgun (WGS) entry which is preliminary data.</text>
</comment>
<keyword evidence="4 5" id="KW-0472">Membrane</keyword>
<sequence>MLESILLVTSLCMDAFVASFGYGTNKIKIPFTSVTVINFVCSALLAISLFLGSVIKDFLPESLSIGICFTILMVLGVSRFLEGVIKTYLRKKSTNRKNIKFKLLDLNFILDVYVDNTKADIDNSRTLSPGEAFYLAIALGLDGIAVGLGSGLANINYIQVVLFSLISDMVAVLIGCYLGRKLVEKVNLNLSWLSGLILIILAFMKLA</sequence>
<dbReference type="InterPro" id="IPR003810">
    <property type="entry name" value="Mntp/YtaF"/>
</dbReference>
<dbReference type="PANTHER" id="PTHR35529:SF2">
    <property type="entry name" value="SPORULATION PROTEIN YTAF-RELATED"/>
    <property type="match status" value="1"/>
</dbReference>
<keyword evidence="7" id="KW-1185">Reference proteome</keyword>
<dbReference type="InterPro" id="IPR014205">
    <property type="entry name" value="Spore_YtaF"/>
</dbReference>